<feature type="domain" description="Peptidase M16 middle/third" evidence="10">
    <location>
        <begin position="634"/>
        <end position="903"/>
    </location>
</feature>
<evidence type="ECO:0000256" key="4">
    <source>
        <dbReference type="ARBA" id="ARBA00022801"/>
    </source>
</evidence>
<evidence type="ECO:0000256" key="2">
    <source>
        <dbReference type="ARBA" id="ARBA00022670"/>
    </source>
</evidence>
<feature type="region of interest" description="Disordered" evidence="7">
    <location>
        <begin position="1206"/>
        <end position="1225"/>
    </location>
</feature>
<dbReference type="InterPro" id="IPR011765">
    <property type="entry name" value="Pept_M16_N"/>
</dbReference>
<dbReference type="InterPro" id="IPR011249">
    <property type="entry name" value="Metalloenz_LuxS/M16"/>
</dbReference>
<dbReference type="Proteomes" id="UP000094527">
    <property type="component" value="Unassembled WGS sequence"/>
</dbReference>
<feature type="domain" description="Peptidase M16 N-terminal" evidence="8">
    <location>
        <begin position="298"/>
        <end position="401"/>
    </location>
</feature>
<dbReference type="GO" id="GO:0004222">
    <property type="term" value="F:metalloendopeptidase activity"/>
    <property type="evidence" value="ECO:0007669"/>
    <property type="project" value="InterPro"/>
</dbReference>
<dbReference type="EMBL" id="LJIJ01000096">
    <property type="protein sequence ID" value="ODN02783.1"/>
    <property type="molecule type" value="Genomic_DNA"/>
</dbReference>
<comment type="caution">
    <text evidence="11">The sequence shown here is derived from an EMBL/GenBank/DDBJ whole genome shotgun (WGS) entry which is preliminary data.</text>
</comment>
<dbReference type="InterPro" id="IPR007863">
    <property type="entry name" value="Peptidase_M16_C"/>
</dbReference>
<protein>
    <submittedName>
        <fullName evidence="11">Nardilysin</fullName>
    </submittedName>
</protein>
<evidence type="ECO:0000256" key="7">
    <source>
        <dbReference type="SAM" id="MobiDB-lite"/>
    </source>
</evidence>
<dbReference type="OMA" id="WSEPDEY"/>
<dbReference type="SUPFAM" id="SSF63411">
    <property type="entry name" value="LuxS/MPP-like metallohydrolase"/>
    <property type="match status" value="4"/>
</dbReference>
<evidence type="ECO:0000259" key="9">
    <source>
        <dbReference type="Pfam" id="PF05193"/>
    </source>
</evidence>
<sequence>MSQNRQPVKSFQPCMKCCRPRRCPESSDHSKSKKSSTPVPIPSTNTESCQDIIKSPLDQRLYKAITLGNGVRVMLISTFNVERQDGETDATKTPCQVPELADFNKTYLGYNNPAAKVKCACPCDERKPCCGKGSKEEEAKRSILKDIVANIKHTCCSANQNQPRQSEEKKVSFDDNLNQFRNAIERPSNPDDLITYQNTIFNELQKRADRFKHISEAKSRSRFEQSSVKLHEDKDRAAVDSLAGEMHKLDSNGEADIIIENRSSTHFETCDGDFIDETAPRSNRPQLTSPYNSDLDGTVYLVIGTGYFDDPEDQPGLAHFCEHAVFLGSNKFPEPNQLFKLVLPYEGYVNAYTSGMMTTFVTSASFRLFPLAVEILGDMVGFPLFPNSLVAAELEALDSEYSLRQDDTPKYFQLVGSLAKNGHVMRKMDSGNMSTLTVPNFYRKLVEWRRIYYNPSRMTVALEAPFPLDYLERLAISSFGKIASAALPHINKHLLISSPFEMNRFHQIYHVPSVYHSEFLSLHWAVEAKAWKNLRVKPLEYLGAIIAHKSEGGLFRYLTTQGLATNVEAGCWESDVTKNHFTSVFSISVDMTEKGFKRQDNILQAIFGYIQMLINNGPQKSFFQELQKQQLDSFHYQAAETSFNVGESCARWMQYIPPKWCLISPGLTAEFDDKTIQRYTESLKVETANVIIFSKNYRAVEYLRNNNMEEFYNTTFAAFHFPTELEEKMRRTKDEYATKFTLPVPNSLLLGTKCSRSREEDMLKKGTMLKIKGKLVVQYVGRKMRVARGVLPQAKYTFWIGSPIASYVGAPEGNATKMIIWSRLFNEIFKTKFYHASNADLQLETEISQGELHIMLAGPHTMLPSLVEQVLELFNNFENILDPIQFEVVRTAFIESLDNTILDNRFLAWDLFYYLWTNNHELIFDHKRHAERGLTFNSFITFVSSFKIKMYIQGHLYGYVTKSQGEKVANALTKLDYSPIDIRQYIVFRCLRLPLGERVIRVHTQNPHIHTSVVINSYQFGQLTPVEETVVKFFTQTMSDAAFYQLRTEQQLGYIIIIYAEVTFGVSSIIVELVTQPKNFTTEYCNECIDKFLIDFFVTNLADQESFEEFSLGKPKLELPFPVIQNLFASNLLQNPFTYRKLSIQVVGTVDHTSPQTKTHEKAESPTQIIPPSTKESRMDETANSKVYRSQSLGGRTTIDRMRAAKKSLKMRDDSSVSSRGRKTSSGITTKVVNDIAKFKSSLMYYPKLYNNNNKN</sequence>
<keyword evidence="6" id="KW-0482">Metalloprotease</keyword>
<keyword evidence="12" id="KW-1185">Reference proteome</keyword>
<feature type="region of interest" description="Disordered" evidence="7">
    <location>
        <begin position="1154"/>
        <end position="1199"/>
    </location>
</feature>
<keyword evidence="3" id="KW-0479">Metal-binding</keyword>
<dbReference type="PROSITE" id="PS00143">
    <property type="entry name" value="INSULINASE"/>
    <property type="match status" value="1"/>
</dbReference>
<keyword evidence="4" id="KW-0378">Hydrolase</keyword>
<gene>
    <name evidence="11" type="ORF">Ocin01_03937</name>
</gene>
<evidence type="ECO:0000256" key="3">
    <source>
        <dbReference type="ARBA" id="ARBA00022723"/>
    </source>
</evidence>
<evidence type="ECO:0000256" key="6">
    <source>
        <dbReference type="ARBA" id="ARBA00023049"/>
    </source>
</evidence>
<accession>A0A1D2NBZ4</accession>
<evidence type="ECO:0000259" key="8">
    <source>
        <dbReference type="Pfam" id="PF00675"/>
    </source>
</evidence>
<keyword evidence="5" id="KW-0862">Zinc</keyword>
<comment type="similarity">
    <text evidence="1">Belongs to the peptidase M16 family.</text>
</comment>
<evidence type="ECO:0000259" key="10">
    <source>
        <dbReference type="Pfam" id="PF16187"/>
    </source>
</evidence>
<dbReference type="Gene3D" id="3.30.830.10">
    <property type="entry name" value="Metalloenzyme, LuxS/M16 peptidase-like"/>
    <property type="match status" value="4"/>
</dbReference>
<dbReference type="OrthoDB" id="952271at2759"/>
<name>A0A1D2NBZ4_ORCCI</name>
<dbReference type="Pfam" id="PF00675">
    <property type="entry name" value="Peptidase_M16"/>
    <property type="match status" value="1"/>
</dbReference>
<dbReference type="InterPro" id="IPR050626">
    <property type="entry name" value="Peptidase_M16"/>
</dbReference>
<evidence type="ECO:0000313" key="11">
    <source>
        <dbReference type="EMBL" id="ODN02783.1"/>
    </source>
</evidence>
<feature type="compositionally biased region" description="Low complexity" evidence="7">
    <location>
        <begin position="1216"/>
        <end position="1225"/>
    </location>
</feature>
<dbReference type="Pfam" id="PF16187">
    <property type="entry name" value="Peptidase_M16_M"/>
    <property type="match status" value="1"/>
</dbReference>
<dbReference type="GO" id="GO:0046872">
    <property type="term" value="F:metal ion binding"/>
    <property type="evidence" value="ECO:0007669"/>
    <property type="project" value="UniProtKB-KW"/>
</dbReference>
<proteinExistence type="inferred from homology"/>
<dbReference type="PANTHER" id="PTHR43690">
    <property type="entry name" value="NARDILYSIN"/>
    <property type="match status" value="1"/>
</dbReference>
<dbReference type="STRING" id="48709.A0A1D2NBZ4"/>
<feature type="compositionally biased region" description="Polar residues" evidence="7">
    <location>
        <begin position="1184"/>
        <end position="1195"/>
    </location>
</feature>
<feature type="region of interest" description="Disordered" evidence="7">
    <location>
        <begin position="1"/>
        <end position="47"/>
    </location>
</feature>
<dbReference type="GO" id="GO:0006508">
    <property type="term" value="P:proteolysis"/>
    <property type="evidence" value="ECO:0007669"/>
    <property type="project" value="UniProtKB-KW"/>
</dbReference>
<dbReference type="PANTHER" id="PTHR43690:SF18">
    <property type="entry name" value="INSULIN-DEGRADING ENZYME-RELATED"/>
    <property type="match status" value="1"/>
</dbReference>
<evidence type="ECO:0000313" key="12">
    <source>
        <dbReference type="Proteomes" id="UP000094527"/>
    </source>
</evidence>
<organism evidence="11 12">
    <name type="scientific">Orchesella cincta</name>
    <name type="common">Springtail</name>
    <name type="synonym">Podura cincta</name>
    <dbReference type="NCBI Taxonomy" id="48709"/>
    <lineage>
        <taxon>Eukaryota</taxon>
        <taxon>Metazoa</taxon>
        <taxon>Ecdysozoa</taxon>
        <taxon>Arthropoda</taxon>
        <taxon>Hexapoda</taxon>
        <taxon>Collembola</taxon>
        <taxon>Entomobryomorpha</taxon>
        <taxon>Entomobryoidea</taxon>
        <taxon>Orchesellidae</taxon>
        <taxon>Orchesellinae</taxon>
        <taxon>Orchesella</taxon>
    </lineage>
</organism>
<dbReference type="InterPro" id="IPR001431">
    <property type="entry name" value="Pept_M16_Zn_BS"/>
</dbReference>
<keyword evidence="2" id="KW-0645">Protease</keyword>
<dbReference type="Pfam" id="PF05193">
    <property type="entry name" value="Peptidase_M16_C"/>
    <property type="match status" value="1"/>
</dbReference>
<evidence type="ECO:0000256" key="5">
    <source>
        <dbReference type="ARBA" id="ARBA00022833"/>
    </source>
</evidence>
<dbReference type="InterPro" id="IPR032632">
    <property type="entry name" value="Peptidase_M16_M"/>
</dbReference>
<evidence type="ECO:0000256" key="1">
    <source>
        <dbReference type="ARBA" id="ARBA00007261"/>
    </source>
</evidence>
<feature type="domain" description="Peptidase M16 C-terminal" evidence="9">
    <location>
        <begin position="444"/>
        <end position="629"/>
    </location>
</feature>
<dbReference type="AlphaFoldDB" id="A0A1D2NBZ4"/>
<reference evidence="11 12" key="1">
    <citation type="journal article" date="2016" name="Genome Biol. Evol.">
        <title>Gene Family Evolution Reflects Adaptation to Soil Environmental Stressors in the Genome of the Collembolan Orchesella cincta.</title>
        <authorList>
            <person name="Faddeeva-Vakhrusheva A."/>
            <person name="Derks M.F."/>
            <person name="Anvar S.Y."/>
            <person name="Agamennone V."/>
            <person name="Suring W."/>
            <person name="Smit S."/>
            <person name="van Straalen N.M."/>
            <person name="Roelofs D."/>
        </authorList>
    </citation>
    <scope>NUCLEOTIDE SEQUENCE [LARGE SCALE GENOMIC DNA]</scope>
    <source>
        <tissue evidence="11">Mixed pool</tissue>
    </source>
</reference>